<gene>
    <name evidence="2" type="ORF">Q9L58_006266</name>
</gene>
<sequence>MEAASAGPPITTSQATTTPAASPTAFSPTASRTPANTYTSHPETFASLDEEDIQHPVRPNGTLFNMLVIARCDHLSGKLGEARERYEDLLPVAEVERGRDDPVTLSILDSLVEIYNAQGDREAVLRLVGMRMIGNMFG</sequence>
<dbReference type="InterPro" id="IPR011990">
    <property type="entry name" value="TPR-like_helical_dom_sf"/>
</dbReference>
<protein>
    <submittedName>
        <fullName evidence="2">Uncharacterized protein</fullName>
    </submittedName>
</protein>
<dbReference type="EMBL" id="JBBBZM010000084">
    <property type="protein sequence ID" value="KAL0634833.1"/>
    <property type="molecule type" value="Genomic_DNA"/>
</dbReference>
<comment type="caution">
    <text evidence="2">The sequence shown here is derived from an EMBL/GenBank/DDBJ whole genome shotgun (WGS) entry which is preliminary data.</text>
</comment>
<keyword evidence="3" id="KW-1185">Reference proteome</keyword>
<reference evidence="2 3" key="1">
    <citation type="submission" date="2024-02" db="EMBL/GenBank/DDBJ databases">
        <title>Discinaceae phylogenomics.</title>
        <authorList>
            <person name="Dirks A.C."/>
            <person name="James T.Y."/>
        </authorList>
    </citation>
    <scope>NUCLEOTIDE SEQUENCE [LARGE SCALE GENOMIC DNA]</scope>
    <source>
        <strain evidence="2 3">ACD0624</strain>
    </source>
</reference>
<proteinExistence type="predicted"/>
<evidence type="ECO:0000313" key="3">
    <source>
        <dbReference type="Proteomes" id="UP001447188"/>
    </source>
</evidence>
<name>A0ABR3GG48_9PEZI</name>
<evidence type="ECO:0000256" key="1">
    <source>
        <dbReference type="SAM" id="MobiDB-lite"/>
    </source>
</evidence>
<accession>A0ABR3GG48</accession>
<evidence type="ECO:0000313" key="2">
    <source>
        <dbReference type="EMBL" id="KAL0634833.1"/>
    </source>
</evidence>
<feature type="region of interest" description="Disordered" evidence="1">
    <location>
        <begin position="1"/>
        <end position="41"/>
    </location>
</feature>
<feature type="compositionally biased region" description="Low complexity" evidence="1">
    <location>
        <begin position="8"/>
        <end position="35"/>
    </location>
</feature>
<organism evidence="2 3">
    <name type="scientific">Discina gigas</name>
    <dbReference type="NCBI Taxonomy" id="1032678"/>
    <lineage>
        <taxon>Eukaryota</taxon>
        <taxon>Fungi</taxon>
        <taxon>Dikarya</taxon>
        <taxon>Ascomycota</taxon>
        <taxon>Pezizomycotina</taxon>
        <taxon>Pezizomycetes</taxon>
        <taxon>Pezizales</taxon>
        <taxon>Discinaceae</taxon>
        <taxon>Discina</taxon>
    </lineage>
</organism>
<dbReference type="Proteomes" id="UP001447188">
    <property type="component" value="Unassembled WGS sequence"/>
</dbReference>
<dbReference type="Gene3D" id="1.25.40.10">
    <property type="entry name" value="Tetratricopeptide repeat domain"/>
    <property type="match status" value="1"/>
</dbReference>